<reference evidence="5 6" key="1">
    <citation type="submission" date="2020-08" db="EMBL/GenBank/DDBJ databases">
        <title>A Genomic Blueprint of the Chicken Gut Microbiome.</title>
        <authorList>
            <person name="Gilroy R."/>
            <person name="Ravi A."/>
            <person name="Getino M."/>
            <person name="Pursley I."/>
            <person name="Horton D.L."/>
            <person name="Alikhan N.-F."/>
            <person name="Baker D."/>
            <person name="Gharbi K."/>
            <person name="Hall N."/>
            <person name="Watson M."/>
            <person name="Adriaenssens E.M."/>
            <person name="Foster-Nyarko E."/>
            <person name="Jarju S."/>
            <person name="Secka A."/>
            <person name="Antonio M."/>
            <person name="Oren A."/>
            <person name="Chaudhuri R."/>
            <person name="La Ragione R.M."/>
            <person name="Hildebrand F."/>
            <person name="Pallen M.J."/>
        </authorList>
    </citation>
    <scope>NUCLEOTIDE SEQUENCE [LARGE SCALE GENOMIC DNA]</scope>
    <source>
        <strain evidence="5 6">Sa1CVA4</strain>
    </source>
</reference>
<dbReference type="Gene3D" id="3.40.50.2300">
    <property type="match status" value="1"/>
</dbReference>
<evidence type="ECO:0000313" key="5">
    <source>
        <dbReference type="EMBL" id="MBD8018409.1"/>
    </source>
</evidence>
<sequence length="121" mass="13461">MHAKKIAIVDDDTSILDSLSVMLDFEGFEVKAFERGSDIFSMLETRLIPDVIMLDISLAGEDGRDICKKLKQNEVAKDIPVIMMSAGREMKDEALNSGACEFIAKPFELEDVVGKIYQLTT</sequence>
<accession>A0ABR8WMU8</accession>
<dbReference type="PROSITE" id="PS50110">
    <property type="entry name" value="RESPONSE_REGULATORY"/>
    <property type="match status" value="1"/>
</dbReference>
<dbReference type="PANTHER" id="PTHR44591">
    <property type="entry name" value="STRESS RESPONSE REGULATOR PROTEIN 1"/>
    <property type="match status" value="1"/>
</dbReference>
<dbReference type="PANTHER" id="PTHR44591:SF14">
    <property type="entry name" value="PROTEIN PILG"/>
    <property type="match status" value="1"/>
</dbReference>
<feature type="modified residue" description="4-aspartylphosphate" evidence="3">
    <location>
        <position position="55"/>
    </location>
</feature>
<keyword evidence="1 3" id="KW-0597">Phosphoprotein</keyword>
<dbReference type="InterPro" id="IPR011006">
    <property type="entry name" value="CheY-like_superfamily"/>
</dbReference>
<dbReference type="SUPFAM" id="SSF52172">
    <property type="entry name" value="CheY-like"/>
    <property type="match status" value="1"/>
</dbReference>
<dbReference type="Proteomes" id="UP000626242">
    <property type="component" value="Unassembled WGS sequence"/>
</dbReference>
<dbReference type="InterPro" id="IPR050595">
    <property type="entry name" value="Bact_response_regulator"/>
</dbReference>
<protein>
    <submittedName>
        <fullName evidence="5">Response regulator transcription factor</fullName>
    </submittedName>
</protein>
<dbReference type="SMART" id="SM00448">
    <property type="entry name" value="REC"/>
    <property type="match status" value="1"/>
</dbReference>
<dbReference type="InterPro" id="IPR001789">
    <property type="entry name" value="Sig_transdc_resp-reg_receiver"/>
</dbReference>
<feature type="domain" description="Response regulatory" evidence="4">
    <location>
        <begin position="5"/>
        <end position="120"/>
    </location>
</feature>
<organism evidence="5 6">
    <name type="scientific">Kaistella pullorum</name>
    <dbReference type="NCBI Taxonomy" id="2763074"/>
    <lineage>
        <taxon>Bacteria</taxon>
        <taxon>Pseudomonadati</taxon>
        <taxon>Bacteroidota</taxon>
        <taxon>Flavobacteriia</taxon>
        <taxon>Flavobacteriales</taxon>
        <taxon>Weeksellaceae</taxon>
        <taxon>Chryseobacterium group</taxon>
        <taxon>Kaistella</taxon>
    </lineage>
</organism>
<name>A0ABR8WMU8_9FLAO</name>
<evidence type="ECO:0000256" key="3">
    <source>
        <dbReference type="PROSITE-ProRule" id="PRU00169"/>
    </source>
</evidence>
<gene>
    <name evidence="5" type="ORF">H9628_07980</name>
</gene>
<dbReference type="EMBL" id="JACSPS010000002">
    <property type="protein sequence ID" value="MBD8018409.1"/>
    <property type="molecule type" value="Genomic_DNA"/>
</dbReference>
<evidence type="ECO:0000256" key="2">
    <source>
        <dbReference type="ARBA" id="ARBA00023012"/>
    </source>
</evidence>
<keyword evidence="2" id="KW-0902">Two-component regulatory system</keyword>
<keyword evidence="6" id="KW-1185">Reference proteome</keyword>
<evidence type="ECO:0000256" key="1">
    <source>
        <dbReference type="ARBA" id="ARBA00022553"/>
    </source>
</evidence>
<dbReference type="RefSeq" id="WP_251833597.1">
    <property type="nucleotide sequence ID" value="NZ_JACSPS010000002.1"/>
</dbReference>
<evidence type="ECO:0000313" key="6">
    <source>
        <dbReference type="Proteomes" id="UP000626242"/>
    </source>
</evidence>
<proteinExistence type="predicted"/>
<dbReference type="Pfam" id="PF00072">
    <property type="entry name" value="Response_reg"/>
    <property type="match status" value="1"/>
</dbReference>
<comment type="caution">
    <text evidence="5">The sequence shown here is derived from an EMBL/GenBank/DDBJ whole genome shotgun (WGS) entry which is preliminary data.</text>
</comment>
<evidence type="ECO:0000259" key="4">
    <source>
        <dbReference type="PROSITE" id="PS50110"/>
    </source>
</evidence>